<keyword evidence="1" id="KW-0732">Signal</keyword>
<dbReference type="EMBL" id="CP063849">
    <property type="protein sequence ID" value="QOY87314.1"/>
    <property type="molecule type" value="Genomic_DNA"/>
</dbReference>
<name>A0A7S7NQ97_PALFE</name>
<evidence type="ECO:0000313" key="3">
    <source>
        <dbReference type="Proteomes" id="UP000593892"/>
    </source>
</evidence>
<dbReference type="AlphaFoldDB" id="A0A7S7NQ97"/>
<gene>
    <name evidence="2" type="ORF">IRI77_31880</name>
</gene>
<sequence>MKLGTLAGMMIWMASAAAAQTGITVMLSNQAHVPAAMLTEAQRVAGRVFEDAGISVTWIDCARPEFQAGDGHCKETGDPMVLVLNILTKDRREAGSSGAMGFAFPMLGAGTHAAILFPRLKQFADSYVDIPGTAALLGYAIAHELGHLLLKNLEHGPGVMKAGWARSEYVSMCRGQMGFTPAQVSQMHSGLRTRMQTLMARN</sequence>
<accession>A0A7S7NQ97</accession>
<protein>
    <recommendedName>
        <fullName evidence="4">Metalloprotease</fullName>
    </recommendedName>
</protein>
<dbReference type="KEGG" id="pfer:IRI77_31880"/>
<dbReference type="RefSeq" id="WP_194448983.1">
    <property type="nucleotide sequence ID" value="NZ_CP063849.1"/>
</dbReference>
<evidence type="ECO:0008006" key="4">
    <source>
        <dbReference type="Google" id="ProtNLM"/>
    </source>
</evidence>
<dbReference type="Proteomes" id="UP000593892">
    <property type="component" value="Chromosome"/>
</dbReference>
<evidence type="ECO:0000256" key="1">
    <source>
        <dbReference type="SAM" id="SignalP"/>
    </source>
</evidence>
<feature type="signal peptide" evidence="1">
    <location>
        <begin position="1"/>
        <end position="18"/>
    </location>
</feature>
<keyword evidence="3" id="KW-1185">Reference proteome</keyword>
<evidence type="ECO:0000313" key="2">
    <source>
        <dbReference type="EMBL" id="QOY87314.1"/>
    </source>
</evidence>
<organism evidence="2 3">
    <name type="scientific">Paludibaculum fermentans</name>
    <dbReference type="NCBI Taxonomy" id="1473598"/>
    <lineage>
        <taxon>Bacteria</taxon>
        <taxon>Pseudomonadati</taxon>
        <taxon>Acidobacteriota</taxon>
        <taxon>Terriglobia</taxon>
        <taxon>Bryobacterales</taxon>
        <taxon>Bryobacteraceae</taxon>
        <taxon>Paludibaculum</taxon>
    </lineage>
</organism>
<proteinExistence type="predicted"/>
<feature type="chain" id="PRO_5032981794" description="Metalloprotease" evidence="1">
    <location>
        <begin position="19"/>
        <end position="202"/>
    </location>
</feature>
<reference evidence="2 3" key="1">
    <citation type="submission" date="2020-10" db="EMBL/GenBank/DDBJ databases">
        <title>Complete genome sequence of Paludibaculum fermentans P105T, a facultatively anaerobic acidobacterium capable of dissimilatory Fe(III) reduction.</title>
        <authorList>
            <person name="Dedysh S.N."/>
            <person name="Beletsky A.V."/>
            <person name="Kulichevskaya I.S."/>
            <person name="Mardanov A.V."/>
            <person name="Ravin N.V."/>
        </authorList>
    </citation>
    <scope>NUCLEOTIDE SEQUENCE [LARGE SCALE GENOMIC DNA]</scope>
    <source>
        <strain evidence="2 3">P105</strain>
    </source>
</reference>